<dbReference type="HOGENOM" id="CLU_143937_1_0_2"/>
<dbReference type="RefSeq" id="WP_013736691.1">
    <property type="nucleotide sequence ID" value="NC_015435.1"/>
</dbReference>
<dbReference type="AlphaFoldDB" id="F4FXZ2"/>
<organism evidence="1 2">
    <name type="scientific">Metallosphaera cuprina (strain Ar-4)</name>
    <dbReference type="NCBI Taxonomy" id="1006006"/>
    <lineage>
        <taxon>Archaea</taxon>
        <taxon>Thermoproteota</taxon>
        <taxon>Thermoprotei</taxon>
        <taxon>Sulfolobales</taxon>
        <taxon>Sulfolobaceae</taxon>
        <taxon>Metallosphaera</taxon>
    </lineage>
</organism>
<dbReference type="Proteomes" id="UP000007812">
    <property type="component" value="Chromosome"/>
</dbReference>
<dbReference type="OrthoDB" id="46187at2157"/>
<dbReference type="eggNOG" id="arCOG05941">
    <property type="taxonomic scope" value="Archaea"/>
</dbReference>
<dbReference type="PATRIC" id="fig|1006006.8.peg.80"/>
<protein>
    <submittedName>
        <fullName evidence="1">Uncharacterized protein</fullName>
    </submittedName>
</protein>
<dbReference type="EMBL" id="CP002656">
    <property type="protein sequence ID" value="AEB94190.1"/>
    <property type="molecule type" value="Genomic_DNA"/>
</dbReference>
<evidence type="ECO:0000313" key="1">
    <source>
        <dbReference type="EMBL" id="AEB94190.1"/>
    </source>
</evidence>
<gene>
    <name evidence="1" type="ordered locus">Mcup_0080</name>
</gene>
<dbReference type="KEGG" id="mcn:Mcup_0080"/>
<evidence type="ECO:0000313" key="2">
    <source>
        <dbReference type="Proteomes" id="UP000007812"/>
    </source>
</evidence>
<sequence>MLVRMNEKEFSNVLSILKSLVYEYNTRIKEHGIYLKPFHVVYKKQKRYIYIGKYWYKLEKINGKLKWIYLGRAKPLMLLPDPPYIPDTTIVKEESGYVFDDSILNQLKGHIALQPFR</sequence>
<proteinExistence type="predicted"/>
<keyword evidence="2" id="KW-1185">Reference proteome</keyword>
<name>F4FXZ2_METCR</name>
<accession>F4FXZ2</accession>
<reference evidence="1 2" key="1">
    <citation type="journal article" date="2011" name="J. Bacteriol.">
        <title>Complete genome sequence of Metallosphaera cuprina, a metal sulfide-oxidizing archaeon from a hot spring.</title>
        <authorList>
            <person name="Liu L.J."/>
            <person name="You X.Y."/>
            <person name="Zheng H."/>
            <person name="Wang S."/>
            <person name="Jiang C.Y."/>
            <person name="Liu S.J."/>
        </authorList>
    </citation>
    <scope>NUCLEOTIDE SEQUENCE [LARGE SCALE GENOMIC DNA]</scope>
    <source>
        <strain evidence="1 2">Ar-4</strain>
    </source>
</reference>
<dbReference type="GeneID" id="10492276"/>